<reference evidence="3" key="1">
    <citation type="journal article" date="2019" name="Int. J. Syst. Evol. Microbiol.">
        <title>The Global Catalogue of Microorganisms (GCM) 10K type strain sequencing project: providing services to taxonomists for standard genome sequencing and annotation.</title>
        <authorList>
            <consortium name="The Broad Institute Genomics Platform"/>
            <consortium name="The Broad Institute Genome Sequencing Center for Infectious Disease"/>
            <person name="Wu L."/>
            <person name="Ma J."/>
        </authorList>
    </citation>
    <scope>NUCLEOTIDE SEQUENCE [LARGE SCALE GENOMIC DNA]</scope>
    <source>
        <strain evidence="3">JCM 6833</strain>
    </source>
</reference>
<evidence type="ECO:0000313" key="2">
    <source>
        <dbReference type="EMBL" id="GAA2608123.1"/>
    </source>
</evidence>
<dbReference type="Gene3D" id="3.40.50.1110">
    <property type="entry name" value="SGNH hydrolase"/>
    <property type="match status" value="1"/>
</dbReference>
<dbReference type="InterPro" id="IPR036514">
    <property type="entry name" value="SGNH_hydro_sf"/>
</dbReference>
<evidence type="ECO:0000259" key="1">
    <source>
        <dbReference type="Pfam" id="PF13472"/>
    </source>
</evidence>
<dbReference type="EMBL" id="BAAATD010000006">
    <property type="protein sequence ID" value="GAA2608123.1"/>
    <property type="molecule type" value="Genomic_DNA"/>
</dbReference>
<dbReference type="CDD" id="cd01832">
    <property type="entry name" value="SGNH_hydrolase_like_1"/>
    <property type="match status" value="1"/>
</dbReference>
<feature type="domain" description="SGNH hydrolase-type esterase" evidence="1">
    <location>
        <begin position="8"/>
        <end position="184"/>
    </location>
</feature>
<dbReference type="InterPro" id="IPR053140">
    <property type="entry name" value="GDSL_Rv0518-like"/>
</dbReference>
<dbReference type="InterPro" id="IPR013830">
    <property type="entry name" value="SGNH_hydro"/>
</dbReference>
<organism evidence="2 3">
    <name type="scientific">Actinomadura fulvescens</name>
    <dbReference type="NCBI Taxonomy" id="46160"/>
    <lineage>
        <taxon>Bacteria</taxon>
        <taxon>Bacillati</taxon>
        <taxon>Actinomycetota</taxon>
        <taxon>Actinomycetes</taxon>
        <taxon>Streptosporangiales</taxon>
        <taxon>Thermomonosporaceae</taxon>
        <taxon>Actinomadura</taxon>
    </lineage>
</organism>
<evidence type="ECO:0000313" key="3">
    <source>
        <dbReference type="Proteomes" id="UP001501509"/>
    </source>
</evidence>
<dbReference type="Pfam" id="PF13472">
    <property type="entry name" value="Lipase_GDSL_2"/>
    <property type="match status" value="1"/>
</dbReference>
<dbReference type="PANTHER" id="PTHR43784:SF2">
    <property type="entry name" value="GDSL-LIKE LIPASE_ACYLHYDROLASE, PUTATIVE (AFU_ORTHOLOGUE AFUA_2G00820)-RELATED"/>
    <property type="match status" value="1"/>
</dbReference>
<name>A0ABP6CCD2_9ACTN</name>
<dbReference type="SUPFAM" id="SSF52266">
    <property type="entry name" value="SGNH hydrolase"/>
    <property type="match status" value="1"/>
</dbReference>
<sequence length="206" mass="21767">MSKSIYVAIGDSLTAGKGDRDPEGRPIGWALRLSRLLTARTGTPFEFVNRAVNRATIADVLAVQVPGLAASHPDLITVSIGINDIRGSFQREAFARGVDEVFGVAAATGATVATMTLPDIVSMLPLPAELLPMAKELMEQANAAIRDAADAHGVLYVDAWYADEVAEPAFWSEDRVHPNASGHTLIAEAFADLLEASSTLAGVGKR</sequence>
<comment type="caution">
    <text evidence="2">The sequence shown here is derived from an EMBL/GenBank/DDBJ whole genome shotgun (WGS) entry which is preliminary data.</text>
</comment>
<gene>
    <name evidence="2" type="ORF">GCM10010411_47940</name>
</gene>
<keyword evidence="3" id="KW-1185">Reference proteome</keyword>
<proteinExistence type="predicted"/>
<protein>
    <recommendedName>
        <fullName evidence="1">SGNH hydrolase-type esterase domain-containing protein</fullName>
    </recommendedName>
</protein>
<dbReference type="Proteomes" id="UP001501509">
    <property type="component" value="Unassembled WGS sequence"/>
</dbReference>
<dbReference type="PANTHER" id="PTHR43784">
    <property type="entry name" value="GDSL-LIKE LIPASE/ACYLHYDROLASE, PUTATIVE (AFU_ORTHOLOGUE AFUA_2G00820)-RELATED"/>
    <property type="match status" value="1"/>
</dbReference>
<accession>A0ABP6CCD2</accession>